<dbReference type="Proteomes" id="UP000652761">
    <property type="component" value="Unassembled WGS sequence"/>
</dbReference>
<evidence type="ECO:0000259" key="10">
    <source>
        <dbReference type="PROSITE" id="PS50866"/>
    </source>
</evidence>
<keyword evidence="4 9" id="KW-0732">Signal</keyword>
<organism evidence="11 12">
    <name type="scientific">Colocasia esculenta</name>
    <name type="common">Wild taro</name>
    <name type="synonym">Arum esculentum</name>
    <dbReference type="NCBI Taxonomy" id="4460"/>
    <lineage>
        <taxon>Eukaryota</taxon>
        <taxon>Viridiplantae</taxon>
        <taxon>Streptophyta</taxon>
        <taxon>Embryophyta</taxon>
        <taxon>Tracheophyta</taxon>
        <taxon>Spermatophyta</taxon>
        <taxon>Magnoliopsida</taxon>
        <taxon>Liliopsida</taxon>
        <taxon>Araceae</taxon>
        <taxon>Aroideae</taxon>
        <taxon>Colocasieae</taxon>
        <taxon>Colocasia</taxon>
    </lineage>
</organism>
<proteinExistence type="inferred from homology"/>
<comment type="subcellular location">
    <subcellularLocation>
        <location evidence="1 7">Membrane</location>
        <topology evidence="1 7">Single-pass type I membrane protein</topology>
    </subcellularLocation>
</comment>
<dbReference type="InterPro" id="IPR015720">
    <property type="entry name" value="Emp24-like"/>
</dbReference>
<dbReference type="PANTHER" id="PTHR22811">
    <property type="entry name" value="TRANSMEMBRANE EMP24 DOMAIN-CONTAINING PROTEIN"/>
    <property type="match status" value="1"/>
</dbReference>
<gene>
    <name evidence="11" type="ORF">Taro_024166</name>
</gene>
<reference evidence="11" key="1">
    <citation type="submission" date="2017-07" db="EMBL/GenBank/DDBJ databases">
        <title>Taro Niue Genome Assembly and Annotation.</title>
        <authorList>
            <person name="Atibalentja N."/>
            <person name="Keating K."/>
            <person name="Fields C.J."/>
        </authorList>
    </citation>
    <scope>NUCLEOTIDE SEQUENCE</scope>
    <source>
        <strain evidence="11">Niue_2</strain>
        <tissue evidence="11">Leaf</tissue>
    </source>
</reference>
<comment type="similarity">
    <text evidence="2 7">Belongs to the EMP24/GP25L family.</text>
</comment>
<dbReference type="AlphaFoldDB" id="A0A843V8K9"/>
<keyword evidence="3 7" id="KW-0812">Transmembrane</keyword>
<sequence length="206" mass="21587">MGGATVGGASGRPRANPILPLFAALLLTSTAHAVLFTLGCGGPRAKCITQDLRGPAVSVARYRVADSGGDGVAPQKHKMRVRVRDPKGKSIRQVESVESGEFAFLAKKTGRYSTCFWSLSSASISIDFEWSTGNATHSWHSIARKMQAQMPGAEASKQPLLGPNAPANLGPKAFESTEDKPSTATGAEGEADDDDDNEDGGKGDKD</sequence>
<protein>
    <recommendedName>
        <fullName evidence="10">GOLD domain-containing protein</fullName>
    </recommendedName>
</protein>
<evidence type="ECO:0000256" key="5">
    <source>
        <dbReference type="ARBA" id="ARBA00022989"/>
    </source>
</evidence>
<feature type="region of interest" description="Disordered" evidence="8">
    <location>
        <begin position="146"/>
        <end position="206"/>
    </location>
</feature>
<dbReference type="GO" id="GO:0016020">
    <property type="term" value="C:membrane"/>
    <property type="evidence" value="ECO:0007669"/>
    <property type="project" value="UniProtKB-SubCell"/>
</dbReference>
<evidence type="ECO:0000256" key="4">
    <source>
        <dbReference type="ARBA" id="ARBA00022729"/>
    </source>
</evidence>
<accession>A0A843V8K9</accession>
<evidence type="ECO:0000313" key="11">
    <source>
        <dbReference type="EMBL" id="MQL91556.1"/>
    </source>
</evidence>
<evidence type="ECO:0000313" key="12">
    <source>
        <dbReference type="Proteomes" id="UP000652761"/>
    </source>
</evidence>
<feature type="compositionally biased region" description="Acidic residues" evidence="8">
    <location>
        <begin position="189"/>
        <end position="198"/>
    </location>
</feature>
<evidence type="ECO:0000256" key="6">
    <source>
        <dbReference type="ARBA" id="ARBA00023136"/>
    </source>
</evidence>
<keyword evidence="12" id="KW-1185">Reference proteome</keyword>
<evidence type="ECO:0000256" key="3">
    <source>
        <dbReference type="ARBA" id="ARBA00022692"/>
    </source>
</evidence>
<feature type="domain" description="GOLD" evidence="10">
    <location>
        <begin position="45"/>
        <end position="132"/>
    </location>
</feature>
<evidence type="ECO:0000256" key="2">
    <source>
        <dbReference type="ARBA" id="ARBA00007104"/>
    </source>
</evidence>
<evidence type="ECO:0000256" key="8">
    <source>
        <dbReference type="SAM" id="MobiDB-lite"/>
    </source>
</evidence>
<name>A0A843V8K9_COLES</name>
<evidence type="ECO:0000256" key="7">
    <source>
        <dbReference type="RuleBase" id="RU003827"/>
    </source>
</evidence>
<feature type="signal peptide" evidence="9">
    <location>
        <begin position="1"/>
        <end position="33"/>
    </location>
</feature>
<evidence type="ECO:0000256" key="9">
    <source>
        <dbReference type="SAM" id="SignalP"/>
    </source>
</evidence>
<keyword evidence="6" id="KW-0472">Membrane</keyword>
<keyword evidence="5" id="KW-1133">Transmembrane helix</keyword>
<dbReference type="EMBL" id="NMUH01001354">
    <property type="protein sequence ID" value="MQL91556.1"/>
    <property type="molecule type" value="Genomic_DNA"/>
</dbReference>
<dbReference type="Pfam" id="PF01105">
    <property type="entry name" value="EMP24_GP25L"/>
    <property type="match status" value="1"/>
</dbReference>
<feature type="chain" id="PRO_5032465467" description="GOLD domain-containing protein" evidence="9">
    <location>
        <begin position="34"/>
        <end position="206"/>
    </location>
</feature>
<dbReference type="PROSITE" id="PS50866">
    <property type="entry name" value="GOLD"/>
    <property type="match status" value="1"/>
</dbReference>
<evidence type="ECO:0000256" key="1">
    <source>
        <dbReference type="ARBA" id="ARBA00004479"/>
    </source>
</evidence>
<dbReference type="InterPro" id="IPR009038">
    <property type="entry name" value="GOLD_dom"/>
</dbReference>
<comment type="caution">
    <text evidence="11">The sequence shown here is derived from an EMBL/GenBank/DDBJ whole genome shotgun (WGS) entry which is preliminary data.</text>
</comment>